<accession>A0A7J6KMX5</accession>
<sequence>NELFKDHELQLIIPENVVNAKAFEDLVRDQNLRGPRIFIDRQDLQPIRELKTEGAIEAALDSWIRSTTCPSNDNPQLEDQDLSAEDSTEEVYPSTITQQADPPDEQEDSDTSQYRHLSAEDFTEEARPSTATQQADHPPDKQGDSDTCQDSDPDVPIDKNLPLNHITNNQDLDIESTDDPPTSISPRPRRRHRRAKGKVKREANNRNDLAPTYIKITRPILTNLTGLRRHLP</sequence>
<feature type="non-terminal residue" evidence="2">
    <location>
        <position position="232"/>
    </location>
</feature>
<feature type="compositionally biased region" description="Basic residues" evidence="1">
    <location>
        <begin position="187"/>
        <end position="199"/>
    </location>
</feature>
<protein>
    <submittedName>
        <fullName evidence="2">Uncharacterized protein</fullName>
    </submittedName>
</protein>
<feature type="non-terminal residue" evidence="2">
    <location>
        <position position="1"/>
    </location>
</feature>
<dbReference type="EMBL" id="JAAPAO010002078">
    <property type="protein sequence ID" value="KAF4648284.1"/>
    <property type="molecule type" value="Genomic_DNA"/>
</dbReference>
<gene>
    <name evidence="2" type="ORF">FOL47_003467</name>
</gene>
<reference evidence="2 3" key="1">
    <citation type="submission" date="2020-04" db="EMBL/GenBank/DDBJ databases">
        <title>Perkinsus chesapeaki whole genome sequence.</title>
        <authorList>
            <person name="Bogema D.R."/>
        </authorList>
    </citation>
    <scope>NUCLEOTIDE SEQUENCE [LARGE SCALE GENOMIC DNA]</scope>
    <source>
        <strain evidence="2">ATCC PRA-425</strain>
    </source>
</reference>
<feature type="compositionally biased region" description="Acidic residues" evidence="1">
    <location>
        <begin position="76"/>
        <end position="89"/>
    </location>
</feature>
<keyword evidence="3" id="KW-1185">Reference proteome</keyword>
<name>A0A7J6KMX5_PERCH</name>
<dbReference type="Proteomes" id="UP000591131">
    <property type="component" value="Unassembled WGS sequence"/>
</dbReference>
<feature type="region of interest" description="Disordered" evidence="1">
    <location>
        <begin position="67"/>
        <end position="206"/>
    </location>
</feature>
<proteinExistence type="predicted"/>
<evidence type="ECO:0000313" key="3">
    <source>
        <dbReference type="Proteomes" id="UP000591131"/>
    </source>
</evidence>
<dbReference type="AlphaFoldDB" id="A0A7J6KMX5"/>
<evidence type="ECO:0000313" key="2">
    <source>
        <dbReference type="EMBL" id="KAF4648284.1"/>
    </source>
</evidence>
<organism evidence="2 3">
    <name type="scientific">Perkinsus chesapeaki</name>
    <name type="common">Clam parasite</name>
    <name type="synonym">Perkinsus andrewsi</name>
    <dbReference type="NCBI Taxonomy" id="330153"/>
    <lineage>
        <taxon>Eukaryota</taxon>
        <taxon>Sar</taxon>
        <taxon>Alveolata</taxon>
        <taxon>Perkinsozoa</taxon>
        <taxon>Perkinsea</taxon>
        <taxon>Perkinsida</taxon>
        <taxon>Perkinsidae</taxon>
        <taxon>Perkinsus</taxon>
    </lineage>
</organism>
<comment type="caution">
    <text evidence="2">The sequence shown here is derived from an EMBL/GenBank/DDBJ whole genome shotgun (WGS) entry which is preliminary data.</text>
</comment>
<evidence type="ECO:0000256" key="1">
    <source>
        <dbReference type="SAM" id="MobiDB-lite"/>
    </source>
</evidence>